<evidence type="ECO:0008006" key="4">
    <source>
        <dbReference type="Google" id="ProtNLM"/>
    </source>
</evidence>
<protein>
    <recommendedName>
        <fullName evidence="4">Cell wall polymerase</fullName>
    </recommendedName>
</protein>
<organism evidence="2 3">
    <name type="scientific">Brevundimonas subvibrioides</name>
    <dbReference type="NCBI Taxonomy" id="74313"/>
    <lineage>
        <taxon>Bacteria</taxon>
        <taxon>Pseudomonadati</taxon>
        <taxon>Pseudomonadota</taxon>
        <taxon>Alphaproteobacteria</taxon>
        <taxon>Caulobacterales</taxon>
        <taxon>Caulobacteraceae</taxon>
        <taxon>Brevundimonas</taxon>
    </lineage>
</organism>
<proteinExistence type="predicted"/>
<feature type="transmembrane region" description="Helical" evidence="1">
    <location>
        <begin position="108"/>
        <end position="126"/>
    </location>
</feature>
<dbReference type="AlphaFoldDB" id="A0A258HII1"/>
<dbReference type="EMBL" id="NCEQ01000007">
    <property type="protein sequence ID" value="OYX56815.1"/>
    <property type="molecule type" value="Genomic_DNA"/>
</dbReference>
<evidence type="ECO:0000313" key="3">
    <source>
        <dbReference type="Proteomes" id="UP000216147"/>
    </source>
</evidence>
<gene>
    <name evidence="2" type="ORF">B7Y86_08615</name>
</gene>
<feature type="transmembrane region" description="Helical" evidence="1">
    <location>
        <begin position="234"/>
        <end position="253"/>
    </location>
</feature>
<accession>A0A258HII1</accession>
<feature type="transmembrane region" description="Helical" evidence="1">
    <location>
        <begin position="169"/>
        <end position="189"/>
    </location>
</feature>
<name>A0A258HII1_9CAUL</name>
<keyword evidence="1" id="KW-0812">Transmembrane</keyword>
<sequence>MTVAERIIRVICRLLPPGLRDWGEAMAQETASIPKPGAAMAFALSCGVWVVREALGHALLSGLTSAGVDPEDLMSRRTSWKYREAALLCAIAATGLGLVFLAEAGAPAPYLILNLTALIAGLIIILPFRRLDPVTTPFVGVLAIAVGLILLLTGVFGAETSDIRRWLSLGGVVVQPSLIGLPFLLVAFARSRDRLTTAGLILGAVALALQPDRAMAGAMVAGIGVSALMKRDRMALLALSIALACFIVTTVRPDALPPLSFVDGVFRTASSTSLVAGLAVWVGVAVLLLPSILGLRRSRDSAVAHATFGATWLALIAAAFIGDYPIPAIAYGGSAIVGYVCSILALPAEVSLKEHHPAMIVSNSRMTTNDDADRRGHRFEVKAARPGNAC</sequence>
<feature type="transmembrane region" description="Helical" evidence="1">
    <location>
        <begin position="85"/>
        <end position="102"/>
    </location>
</feature>
<reference evidence="2 3" key="1">
    <citation type="submission" date="2017-03" db="EMBL/GenBank/DDBJ databases">
        <title>Lifting the veil on microbial sulfur biogeochemistry in mining wastewaters.</title>
        <authorList>
            <person name="Kantor R.S."/>
            <person name="Colenbrander Nelson T."/>
            <person name="Marshall S."/>
            <person name="Bennett D."/>
            <person name="Apte S."/>
            <person name="Camacho D."/>
            <person name="Thomas B.C."/>
            <person name="Warren L.A."/>
            <person name="Banfield J.F."/>
        </authorList>
    </citation>
    <scope>NUCLEOTIDE SEQUENCE [LARGE SCALE GENOMIC DNA]</scope>
    <source>
        <strain evidence="2">32-68-21</strain>
    </source>
</reference>
<dbReference type="Proteomes" id="UP000216147">
    <property type="component" value="Unassembled WGS sequence"/>
</dbReference>
<keyword evidence="1" id="KW-1133">Transmembrane helix</keyword>
<evidence type="ECO:0000256" key="1">
    <source>
        <dbReference type="SAM" id="Phobius"/>
    </source>
</evidence>
<feature type="transmembrane region" description="Helical" evidence="1">
    <location>
        <begin position="328"/>
        <end position="346"/>
    </location>
</feature>
<feature type="transmembrane region" description="Helical" evidence="1">
    <location>
        <begin position="273"/>
        <end position="295"/>
    </location>
</feature>
<comment type="caution">
    <text evidence="2">The sequence shown here is derived from an EMBL/GenBank/DDBJ whole genome shotgun (WGS) entry which is preliminary data.</text>
</comment>
<feature type="transmembrane region" description="Helical" evidence="1">
    <location>
        <begin position="138"/>
        <end position="157"/>
    </location>
</feature>
<evidence type="ECO:0000313" key="2">
    <source>
        <dbReference type="EMBL" id="OYX56815.1"/>
    </source>
</evidence>
<feature type="transmembrane region" description="Helical" evidence="1">
    <location>
        <begin position="302"/>
        <end position="322"/>
    </location>
</feature>
<keyword evidence="1" id="KW-0472">Membrane</keyword>